<protein>
    <recommendedName>
        <fullName evidence="3 4">50S ribosomal protein L6</fullName>
    </recommendedName>
</protein>
<dbReference type="PROSITE" id="PS00525">
    <property type="entry name" value="RIBOSOMAL_L6_1"/>
    <property type="match status" value="1"/>
</dbReference>
<evidence type="ECO:0000313" key="8">
    <source>
        <dbReference type="EMBL" id="PIQ69773.1"/>
    </source>
</evidence>
<dbReference type="InterPro" id="IPR020040">
    <property type="entry name" value="Ribosomal_uL6_a/b-dom"/>
</dbReference>
<dbReference type="Gene3D" id="3.90.930.12">
    <property type="entry name" value="Ribosomal protein L6, alpha-beta domain"/>
    <property type="match status" value="2"/>
</dbReference>
<sequence>MSKIGKKPIKIAEGVKVSLEGKTLNVNGPLGGRTVVLPEGIEAVVGEKEISLTRKSDGKNFKALHGTYARLVRNAITGVREGFEKVLEIVGTGYRGQMEGNTLILSLGYSHQIKFPAPEGIKLSVEENSRLKIFGIDKNLVGTVTHNIKILRKPDSYKGKGIRYLGEKLRLKPGKAAAKAGPAAK</sequence>
<gene>
    <name evidence="8" type="ORF">COV89_04000</name>
</gene>
<dbReference type="GO" id="GO:0002181">
    <property type="term" value="P:cytoplasmic translation"/>
    <property type="evidence" value="ECO:0007669"/>
    <property type="project" value="TreeGrafter"/>
</dbReference>
<dbReference type="InterPro" id="IPR000702">
    <property type="entry name" value="Ribosomal_uL6-like"/>
</dbReference>
<keyword evidence="2 5" id="KW-0687">Ribonucleoprotein</keyword>
<dbReference type="InterPro" id="IPR002358">
    <property type="entry name" value="Ribosomal_uL6_CS"/>
</dbReference>
<evidence type="ECO:0000259" key="7">
    <source>
        <dbReference type="Pfam" id="PF00347"/>
    </source>
</evidence>
<dbReference type="NCBIfam" id="TIGR03654">
    <property type="entry name" value="L6_bact"/>
    <property type="match status" value="1"/>
</dbReference>
<evidence type="ECO:0000256" key="1">
    <source>
        <dbReference type="ARBA" id="ARBA00022980"/>
    </source>
</evidence>
<evidence type="ECO:0000256" key="3">
    <source>
        <dbReference type="ARBA" id="ARBA00035454"/>
    </source>
</evidence>
<dbReference type="GO" id="GO:0022625">
    <property type="term" value="C:cytosolic large ribosomal subunit"/>
    <property type="evidence" value="ECO:0007669"/>
    <property type="project" value="UniProtKB-UniRule"/>
</dbReference>
<comment type="caution">
    <text evidence="8">The sequence shown here is derived from an EMBL/GenBank/DDBJ whole genome shotgun (WGS) entry which is preliminary data.</text>
</comment>
<evidence type="ECO:0000256" key="5">
    <source>
        <dbReference type="RuleBase" id="RU003869"/>
    </source>
</evidence>
<dbReference type="InterPro" id="IPR019906">
    <property type="entry name" value="Ribosomal_uL6_bac-type"/>
</dbReference>
<evidence type="ECO:0000256" key="4">
    <source>
        <dbReference type="NCBIfam" id="TIGR03654"/>
    </source>
</evidence>
<name>A0A2H0KGQ7_9BACT</name>
<organism evidence="8 9">
    <name type="scientific">Candidatus Shapirobacteria bacterium CG11_big_fil_rev_8_21_14_0_20_40_12</name>
    <dbReference type="NCBI Taxonomy" id="1974889"/>
    <lineage>
        <taxon>Bacteria</taxon>
        <taxon>Candidatus Shapironibacteriota</taxon>
    </lineage>
</organism>
<evidence type="ECO:0000313" key="9">
    <source>
        <dbReference type="Proteomes" id="UP000231371"/>
    </source>
</evidence>
<keyword evidence="1 5" id="KW-0689">Ribosomal protein</keyword>
<reference evidence="8 9" key="1">
    <citation type="submission" date="2017-09" db="EMBL/GenBank/DDBJ databases">
        <title>Depth-based differentiation of microbial function through sediment-hosted aquifers and enrichment of novel symbionts in the deep terrestrial subsurface.</title>
        <authorList>
            <person name="Probst A.J."/>
            <person name="Ladd B."/>
            <person name="Jarett J.K."/>
            <person name="Geller-Mcgrath D.E."/>
            <person name="Sieber C.M."/>
            <person name="Emerson J.B."/>
            <person name="Anantharaman K."/>
            <person name="Thomas B.C."/>
            <person name="Malmstrom R."/>
            <person name="Stieglmeier M."/>
            <person name="Klingl A."/>
            <person name="Woyke T."/>
            <person name="Ryan C.M."/>
            <person name="Banfield J.F."/>
        </authorList>
    </citation>
    <scope>NUCLEOTIDE SEQUENCE [LARGE SCALE GENOMIC DNA]</scope>
    <source>
        <strain evidence="8">CG11_big_fil_rev_8_21_14_0_20_40_12</strain>
    </source>
</reference>
<feature type="domain" description="Large ribosomal subunit protein uL6 alpha-beta" evidence="7">
    <location>
        <begin position="90"/>
        <end position="164"/>
    </location>
</feature>
<feature type="domain" description="Large ribosomal subunit protein uL6 alpha-beta" evidence="7">
    <location>
        <begin position="13"/>
        <end position="82"/>
    </location>
</feature>
<dbReference type="PRINTS" id="PR00059">
    <property type="entry name" value="RIBOSOMALL6"/>
</dbReference>
<keyword evidence="6" id="KW-0699">rRNA-binding</keyword>
<dbReference type="PIRSF" id="PIRSF002162">
    <property type="entry name" value="Ribosomal_L6"/>
    <property type="match status" value="1"/>
</dbReference>
<dbReference type="EMBL" id="PCVI01000063">
    <property type="protein sequence ID" value="PIQ69773.1"/>
    <property type="molecule type" value="Genomic_DNA"/>
</dbReference>
<proteinExistence type="inferred from homology"/>
<dbReference type="GO" id="GO:0019843">
    <property type="term" value="F:rRNA binding"/>
    <property type="evidence" value="ECO:0007669"/>
    <property type="project" value="UniProtKB-UniRule"/>
</dbReference>
<dbReference type="PANTHER" id="PTHR11655:SF14">
    <property type="entry name" value="LARGE RIBOSOMAL SUBUNIT PROTEIN UL6M"/>
    <property type="match status" value="1"/>
</dbReference>
<dbReference type="PANTHER" id="PTHR11655">
    <property type="entry name" value="60S/50S RIBOSOMAL PROTEIN L6/L9"/>
    <property type="match status" value="1"/>
</dbReference>
<comment type="function">
    <text evidence="6">This protein binds to the 23S rRNA, and is important in its secondary structure. It is located near the subunit interface in the base of the L7/L12 stalk, and near the tRNA binding site of the peptidyltransferase center.</text>
</comment>
<dbReference type="Proteomes" id="UP000231371">
    <property type="component" value="Unassembled WGS sequence"/>
</dbReference>
<dbReference type="Pfam" id="PF00347">
    <property type="entry name" value="Ribosomal_L6"/>
    <property type="match status" value="2"/>
</dbReference>
<accession>A0A2H0KGQ7</accession>
<keyword evidence="6" id="KW-0694">RNA-binding</keyword>
<dbReference type="AlphaFoldDB" id="A0A2H0KGQ7"/>
<comment type="similarity">
    <text evidence="5">Belongs to the universal ribosomal protein uL6 family.</text>
</comment>
<dbReference type="GO" id="GO:0003735">
    <property type="term" value="F:structural constituent of ribosome"/>
    <property type="evidence" value="ECO:0007669"/>
    <property type="project" value="UniProtKB-UniRule"/>
</dbReference>
<evidence type="ECO:0000256" key="6">
    <source>
        <dbReference type="RuleBase" id="RU003870"/>
    </source>
</evidence>
<dbReference type="InterPro" id="IPR036789">
    <property type="entry name" value="Ribosomal_uL6-like_a/b-dom_sf"/>
</dbReference>
<dbReference type="SUPFAM" id="SSF56053">
    <property type="entry name" value="Ribosomal protein L6"/>
    <property type="match status" value="2"/>
</dbReference>
<evidence type="ECO:0000256" key="2">
    <source>
        <dbReference type="ARBA" id="ARBA00023274"/>
    </source>
</evidence>